<dbReference type="EMBL" id="NMVI01000008">
    <property type="protein sequence ID" value="OYN89653.1"/>
    <property type="molecule type" value="Genomic_DNA"/>
</dbReference>
<keyword evidence="1" id="KW-0812">Transmembrane</keyword>
<protein>
    <recommendedName>
        <fullName evidence="4">DUF3137 domain-containing protein</fullName>
    </recommendedName>
</protein>
<sequence length="416" mass="46699">MEVLLIFGLVILVVGGGIGLYFGIRRYQYVKALESRGWTFVTNPDISIANGLNVPPFGVEYDRSVDDQIIGKSADGLPFQVFEYQTRNQREIRVTCIRLPYALPEFVLGNGPVRPHLVAYELDAPGALRAFTSDTDFGREALRRILPSLPTNTPIDISIDGNQLVSLHCPEPAEEMNSHIEQAATYAKALMAGGGPEQFKQPDPEPKLGFYHTKWTYFPRADHFLDMVSTTGGGQNHRAQDVVIADNDGLPFIALAHHWETTHTTSNGSGGTTTTTQHHVEYIVEMQPPFPFRFISLNWGIFSEGKEYEYESEKFNEKFKIRTHDPKFASDVIHPRAMEWLMAYHPVPFAIRDGVIRFKVRDHEPATIIYVANQMHGLFGWVPSFVWANLGVRPAPTFRELPPIPGAPQIPRAGTN</sequence>
<gene>
    <name evidence="2" type="ORF">CGZ92_02765</name>
</gene>
<keyword evidence="1" id="KW-0472">Membrane</keyword>
<dbReference type="RefSeq" id="WP_094449859.1">
    <property type="nucleotide sequence ID" value="NZ_NMVI01000008.1"/>
</dbReference>
<keyword evidence="1" id="KW-1133">Transmembrane helix</keyword>
<proteinExistence type="predicted"/>
<evidence type="ECO:0000256" key="1">
    <source>
        <dbReference type="SAM" id="Phobius"/>
    </source>
</evidence>
<accession>A0A255ENE5</accession>
<comment type="caution">
    <text evidence="2">The sequence shown here is derived from an EMBL/GenBank/DDBJ whole genome shotgun (WGS) entry which is preliminary data.</text>
</comment>
<evidence type="ECO:0000313" key="3">
    <source>
        <dbReference type="Proteomes" id="UP000216533"/>
    </source>
</evidence>
<feature type="transmembrane region" description="Helical" evidence="1">
    <location>
        <begin position="6"/>
        <end position="24"/>
    </location>
</feature>
<dbReference type="Proteomes" id="UP000216533">
    <property type="component" value="Unassembled WGS sequence"/>
</dbReference>
<reference evidence="2 3" key="1">
    <citation type="submission" date="2017-07" db="EMBL/GenBank/DDBJ databases">
        <title>Draft whole genome sequences of clinical Proprionibacteriaceae strains.</title>
        <authorList>
            <person name="Bernier A.-M."/>
            <person name="Bernard K."/>
            <person name="Domingo M.-C."/>
        </authorList>
    </citation>
    <scope>NUCLEOTIDE SEQUENCE [LARGE SCALE GENOMIC DNA]</scope>
    <source>
        <strain evidence="2 3">NML 160184</strain>
    </source>
</reference>
<evidence type="ECO:0000313" key="2">
    <source>
        <dbReference type="EMBL" id="OYN89653.1"/>
    </source>
</evidence>
<organism evidence="2 3">
    <name type="scientific">Parenemella sanctibonifatiensis</name>
    <dbReference type="NCBI Taxonomy" id="2016505"/>
    <lineage>
        <taxon>Bacteria</taxon>
        <taxon>Bacillati</taxon>
        <taxon>Actinomycetota</taxon>
        <taxon>Actinomycetes</taxon>
        <taxon>Propionibacteriales</taxon>
        <taxon>Propionibacteriaceae</taxon>
        <taxon>Parenemella</taxon>
    </lineage>
</organism>
<name>A0A255ENE5_9ACTN</name>
<evidence type="ECO:0008006" key="4">
    <source>
        <dbReference type="Google" id="ProtNLM"/>
    </source>
</evidence>
<dbReference type="AlphaFoldDB" id="A0A255ENE5"/>